<dbReference type="Pfam" id="PF17390">
    <property type="entry name" value="Bac_rhamnosid_C"/>
    <property type="match status" value="1"/>
</dbReference>
<evidence type="ECO:0000256" key="1">
    <source>
        <dbReference type="ARBA" id="ARBA00001445"/>
    </source>
</evidence>
<accession>A0A1I6MK90</accession>
<evidence type="ECO:0000256" key="2">
    <source>
        <dbReference type="ARBA" id="ARBA00012652"/>
    </source>
</evidence>
<dbReference type="PANTHER" id="PTHR33307:SF6">
    <property type="entry name" value="ALPHA-RHAMNOSIDASE (EUROFUNG)-RELATED"/>
    <property type="match status" value="1"/>
</dbReference>
<feature type="domain" description="Alpha-L-rhamnosidase C-terminal" evidence="7">
    <location>
        <begin position="973"/>
        <end position="1043"/>
    </location>
</feature>
<dbReference type="PIRSF" id="PIRSF010631">
    <property type="entry name" value="A-rhamnsds"/>
    <property type="match status" value="1"/>
</dbReference>
<evidence type="ECO:0000259" key="7">
    <source>
        <dbReference type="Pfam" id="PF17390"/>
    </source>
</evidence>
<dbReference type="Proteomes" id="UP000199024">
    <property type="component" value="Unassembled WGS sequence"/>
</dbReference>
<proteinExistence type="predicted"/>
<dbReference type="Pfam" id="PF08531">
    <property type="entry name" value="Bac_rhamnosid_N"/>
    <property type="match status" value="1"/>
</dbReference>
<dbReference type="STRING" id="474950.SAMN05421771_2854"/>
<dbReference type="Gene3D" id="2.60.420.10">
    <property type="entry name" value="Maltose phosphorylase, domain 3"/>
    <property type="match status" value="1"/>
</dbReference>
<feature type="domain" description="Bacterial alpha-L-rhamnosidase N-terminal" evidence="5">
    <location>
        <begin position="347"/>
        <end position="514"/>
    </location>
</feature>
<dbReference type="InterPro" id="IPR012341">
    <property type="entry name" value="6hp_glycosidase-like_sf"/>
</dbReference>
<dbReference type="InterPro" id="IPR016007">
    <property type="entry name" value="Alpha_rhamnosid"/>
</dbReference>
<dbReference type="InterPro" id="IPR008928">
    <property type="entry name" value="6-hairpin_glycosidase_sf"/>
</dbReference>
<dbReference type="Gene3D" id="1.50.10.10">
    <property type="match status" value="1"/>
</dbReference>
<dbReference type="Gene3D" id="2.60.40.10">
    <property type="entry name" value="Immunoglobulins"/>
    <property type="match status" value="1"/>
</dbReference>
<evidence type="ECO:0000313" key="8">
    <source>
        <dbReference type="EMBL" id="SFS16136.1"/>
    </source>
</evidence>
<feature type="domain" description="Alpha-L-rhamnosidase six-hairpin glycosidase" evidence="6">
    <location>
        <begin position="641"/>
        <end position="968"/>
    </location>
</feature>
<name>A0A1I6MK90_9BACT</name>
<dbReference type="Pfam" id="PF25788">
    <property type="entry name" value="Ig_Rha78A_N"/>
    <property type="match status" value="1"/>
</dbReference>
<gene>
    <name evidence="8" type="ORF">SAMN05421771_2854</name>
</gene>
<dbReference type="AlphaFoldDB" id="A0A1I6MK90"/>
<evidence type="ECO:0000259" key="6">
    <source>
        <dbReference type="Pfam" id="PF17389"/>
    </source>
</evidence>
<dbReference type="InterPro" id="IPR013737">
    <property type="entry name" value="Bac_rhamnosid_N"/>
</dbReference>
<sequence length="1052" mass="115173">MDLSLWHGIVSKGKLRTTYHGASDRMRKIATLLFSCVVATASAAPIALRTNGLNSPIGLDTPHPVFSWRSDATRANWTQSAYEVLVATDAAHLSPGKTDTWDSGKIPSSESVNITYAGPTLKPQQRYLWTVLTWDDKGKETTSKPATFETGLSTWQAQWITRKDPANEAELAAIRWVWLPGTDAMHVGKGVTAHFRYILHLSAAPTAASLHVDARGKFVAHVNGYETGHHDEWSAFDREEIASLLHAGDNEILIDEESRPRAKEGTPAALAASIHVTDASGTEQRIVTDKTWQSRANDNASWQPANEIGPLSLPFGIATDRNSSVPGPDRIADDVSLLRKEFPLAENIRSARLSVTALGAYEAFVNGKSVSPDGLLAPGWTDFHKRVLYQTYDVTSLLNKGPNAIGVTLGGGWYSSPMTWAGFRYTPGPNLLRAQLDVTLADGTHQIIATDPSWVTAPAPITFSEIYGGESYDARLVQPGWNAPNFPATHWTPAEAGTPPQADIALTAQPDLPIHTTITLTPKTITPVGSTFIYDMGQNMVGNVRLHIQGPRGEVVKLRYAERLNPDGSIYTQNLRNADATDTYALSGVHHDEVWIPAFTFHGFRYVELSFLGPDPMPSPTLATIEGVVYNSLPATPSVRLSSSSETLNKMNGLGAWGQRGNFVSIPTDCPQRDERLGWMGDAGVFWRTGTYNFDIDAFTHKFMLDVEDAQTPAGAFTDVSPNILGRLEGAPGWGDAGVFIPYAAWLQYGDLNTVKQAWPAMERWMTFILETNPNYLRQKSLGNNYADWLAPDQNTPKDLIATAYWALIAREMVEMAKALGRPEDAAKYQSQYDHIAAAYRAAYVKEDGTVAGNTQASYLATIATGIAPESQRAAMVDKAVKDIEAHGNHLTTGFLGTPFLLNVLDENDRSDIAFRLLLSDTYPSWGYMVKKGATTWWERWNGDTGDPGMNSYNHYAFGSVMAWVYRRAAGIDTDATGPGYHHLTVHPHFNAALPQLHTEYDSVYGTIVSDWKQSSKKFTITIPPNTTATVILPSGKTDNIGSGTHTYTVSE</sequence>
<feature type="domain" description="Alpha-L-rhamnosidase concanavalin-like" evidence="4">
    <location>
        <begin position="530"/>
        <end position="615"/>
    </location>
</feature>
<evidence type="ECO:0000256" key="3">
    <source>
        <dbReference type="ARBA" id="ARBA00022801"/>
    </source>
</evidence>
<comment type="catalytic activity">
    <reaction evidence="1">
        <text>Hydrolysis of terminal non-reducing alpha-L-rhamnose residues in alpha-L-rhamnosides.</text>
        <dbReference type="EC" id="3.2.1.40"/>
    </reaction>
</comment>
<dbReference type="Gene3D" id="2.60.120.260">
    <property type="entry name" value="Galactose-binding domain-like"/>
    <property type="match status" value="2"/>
</dbReference>
<dbReference type="InterPro" id="IPR035396">
    <property type="entry name" value="Bac_rhamnosid6H"/>
</dbReference>
<keyword evidence="9" id="KW-1185">Reference proteome</keyword>
<evidence type="ECO:0000259" key="5">
    <source>
        <dbReference type="Pfam" id="PF08531"/>
    </source>
</evidence>
<dbReference type="EC" id="3.2.1.40" evidence="2"/>
<dbReference type="GO" id="GO:0030596">
    <property type="term" value="F:alpha-L-rhamnosidase activity"/>
    <property type="evidence" value="ECO:0007669"/>
    <property type="project" value="UniProtKB-EC"/>
</dbReference>
<dbReference type="PANTHER" id="PTHR33307">
    <property type="entry name" value="ALPHA-RHAMNOSIDASE (EUROFUNG)"/>
    <property type="match status" value="1"/>
</dbReference>
<organism evidence="8 9">
    <name type="scientific">Granulicella pectinivorans</name>
    <dbReference type="NCBI Taxonomy" id="474950"/>
    <lineage>
        <taxon>Bacteria</taxon>
        <taxon>Pseudomonadati</taxon>
        <taxon>Acidobacteriota</taxon>
        <taxon>Terriglobia</taxon>
        <taxon>Terriglobales</taxon>
        <taxon>Acidobacteriaceae</taxon>
        <taxon>Granulicella</taxon>
    </lineage>
</organism>
<reference evidence="8 9" key="1">
    <citation type="submission" date="2016-10" db="EMBL/GenBank/DDBJ databases">
        <authorList>
            <person name="de Groot N.N."/>
        </authorList>
    </citation>
    <scope>NUCLEOTIDE SEQUENCE [LARGE SCALE GENOMIC DNA]</scope>
    <source>
        <strain evidence="8 9">DSM 21001</strain>
    </source>
</reference>
<dbReference type="EMBL" id="FOZL01000001">
    <property type="protein sequence ID" value="SFS16136.1"/>
    <property type="molecule type" value="Genomic_DNA"/>
</dbReference>
<dbReference type="GO" id="GO:0005975">
    <property type="term" value="P:carbohydrate metabolic process"/>
    <property type="evidence" value="ECO:0007669"/>
    <property type="project" value="InterPro"/>
</dbReference>
<dbReference type="InterPro" id="IPR008902">
    <property type="entry name" value="Rhamnosid_concanavalin"/>
</dbReference>
<dbReference type="Pfam" id="PF17389">
    <property type="entry name" value="Bac_rhamnosid6H"/>
    <property type="match status" value="1"/>
</dbReference>
<evidence type="ECO:0000259" key="4">
    <source>
        <dbReference type="Pfam" id="PF05592"/>
    </source>
</evidence>
<protein>
    <recommendedName>
        <fullName evidence="2">alpha-L-rhamnosidase</fullName>
        <ecNumber evidence="2">3.2.1.40</ecNumber>
    </recommendedName>
</protein>
<dbReference type="Pfam" id="PF05592">
    <property type="entry name" value="Bac_rhamnosid"/>
    <property type="match status" value="1"/>
</dbReference>
<dbReference type="InterPro" id="IPR013783">
    <property type="entry name" value="Ig-like_fold"/>
</dbReference>
<dbReference type="SUPFAM" id="SSF48208">
    <property type="entry name" value="Six-hairpin glycosidases"/>
    <property type="match status" value="1"/>
</dbReference>
<evidence type="ECO:0000313" key="9">
    <source>
        <dbReference type="Proteomes" id="UP000199024"/>
    </source>
</evidence>
<keyword evidence="3" id="KW-0378">Hydrolase</keyword>
<dbReference type="InterPro" id="IPR035398">
    <property type="entry name" value="Bac_rhamnosid_C"/>
</dbReference>